<organism evidence="1 2">
    <name type="scientific">Helianthus annuus</name>
    <name type="common">Common sunflower</name>
    <dbReference type="NCBI Taxonomy" id="4232"/>
    <lineage>
        <taxon>Eukaryota</taxon>
        <taxon>Viridiplantae</taxon>
        <taxon>Streptophyta</taxon>
        <taxon>Embryophyta</taxon>
        <taxon>Tracheophyta</taxon>
        <taxon>Spermatophyta</taxon>
        <taxon>Magnoliopsida</taxon>
        <taxon>eudicotyledons</taxon>
        <taxon>Gunneridae</taxon>
        <taxon>Pentapetalae</taxon>
        <taxon>asterids</taxon>
        <taxon>campanulids</taxon>
        <taxon>Asterales</taxon>
        <taxon>Asteraceae</taxon>
        <taxon>Asteroideae</taxon>
        <taxon>Heliantheae alliance</taxon>
        <taxon>Heliantheae</taxon>
        <taxon>Helianthus</taxon>
    </lineage>
</organism>
<dbReference type="AlphaFoldDB" id="A0A251VFC1"/>
<reference evidence="2" key="1">
    <citation type="journal article" date="2017" name="Nature">
        <title>The sunflower genome provides insights into oil metabolism, flowering and Asterid evolution.</title>
        <authorList>
            <person name="Badouin H."/>
            <person name="Gouzy J."/>
            <person name="Grassa C.J."/>
            <person name="Murat F."/>
            <person name="Staton S.E."/>
            <person name="Cottret L."/>
            <person name="Lelandais-Briere C."/>
            <person name="Owens G.L."/>
            <person name="Carrere S."/>
            <person name="Mayjonade B."/>
            <person name="Legrand L."/>
            <person name="Gill N."/>
            <person name="Kane N.C."/>
            <person name="Bowers J.E."/>
            <person name="Hubner S."/>
            <person name="Bellec A."/>
            <person name="Berard A."/>
            <person name="Berges H."/>
            <person name="Blanchet N."/>
            <person name="Boniface M.C."/>
            <person name="Brunel D."/>
            <person name="Catrice O."/>
            <person name="Chaidir N."/>
            <person name="Claudel C."/>
            <person name="Donnadieu C."/>
            <person name="Faraut T."/>
            <person name="Fievet G."/>
            <person name="Helmstetter N."/>
            <person name="King M."/>
            <person name="Knapp S.J."/>
            <person name="Lai Z."/>
            <person name="Le Paslier M.C."/>
            <person name="Lippi Y."/>
            <person name="Lorenzon L."/>
            <person name="Mandel J.R."/>
            <person name="Marage G."/>
            <person name="Marchand G."/>
            <person name="Marquand E."/>
            <person name="Bret-Mestries E."/>
            <person name="Morien E."/>
            <person name="Nambeesan S."/>
            <person name="Nguyen T."/>
            <person name="Pegot-Espagnet P."/>
            <person name="Pouilly N."/>
            <person name="Raftis F."/>
            <person name="Sallet E."/>
            <person name="Schiex T."/>
            <person name="Thomas J."/>
            <person name="Vandecasteele C."/>
            <person name="Vares D."/>
            <person name="Vear F."/>
            <person name="Vautrin S."/>
            <person name="Crespi M."/>
            <person name="Mangin B."/>
            <person name="Burke J.M."/>
            <person name="Salse J."/>
            <person name="Munos S."/>
            <person name="Vincourt P."/>
            <person name="Rieseberg L.H."/>
            <person name="Langlade N.B."/>
        </authorList>
    </citation>
    <scope>NUCLEOTIDE SEQUENCE [LARGE SCALE GENOMIC DNA]</scope>
    <source>
        <strain evidence="2">cv. SF193</strain>
    </source>
</reference>
<evidence type="ECO:0000313" key="2">
    <source>
        <dbReference type="Proteomes" id="UP000215914"/>
    </source>
</evidence>
<keyword evidence="2" id="KW-1185">Reference proteome</keyword>
<sequence>MSSRNEPAMSAKILNKASWMLSDQTDRVKSFKLRAGRICVHVGMLLATCGEDLGLCWLVRVLVKAWSTRRARRVK</sequence>
<gene>
    <name evidence="1" type="ORF">HannXRQ_Chr02g0040621</name>
</gene>
<proteinExistence type="predicted"/>
<accession>A0A251VFC1</accession>
<evidence type="ECO:0000313" key="1">
    <source>
        <dbReference type="EMBL" id="OTG33979.1"/>
    </source>
</evidence>
<protein>
    <submittedName>
        <fullName evidence="1">Uncharacterized protein</fullName>
    </submittedName>
</protein>
<name>A0A251VFC1_HELAN</name>
<dbReference type="EMBL" id="CM007891">
    <property type="protein sequence ID" value="OTG33979.1"/>
    <property type="molecule type" value="Genomic_DNA"/>
</dbReference>
<dbReference type="InParanoid" id="A0A251VFC1"/>
<dbReference type="Proteomes" id="UP000215914">
    <property type="component" value="Chromosome 2"/>
</dbReference>